<evidence type="ECO:0000313" key="8">
    <source>
        <dbReference type="EMBL" id="GAQ24693.1"/>
    </source>
</evidence>
<dbReference type="PANTHER" id="PTHR10746:SF6">
    <property type="entry name" value="LARGE RIBOSOMAL SUBUNIT PROTEIN UL4M"/>
    <property type="match status" value="1"/>
</dbReference>
<dbReference type="GO" id="GO:0003735">
    <property type="term" value="F:structural constituent of ribosome"/>
    <property type="evidence" value="ECO:0007669"/>
    <property type="project" value="InterPro"/>
</dbReference>
<accession>A0A0U9HD13</accession>
<feature type="region of interest" description="Disordered" evidence="7">
    <location>
        <begin position="51"/>
        <end position="77"/>
    </location>
</feature>
<reference evidence="8" key="1">
    <citation type="journal article" date="2016" name="Genome Announc.">
        <title>Draft Genome Sequence of the Syntrophic Lactate-Degrading Bacterium Tepidanaerobacter syntrophicus JLT.</title>
        <authorList>
            <person name="Matsuura N."/>
            <person name="Ohashi A."/>
            <person name="Tourlousse D.M."/>
            <person name="Sekiguchi Y."/>
        </authorList>
    </citation>
    <scope>NUCLEOTIDE SEQUENCE [LARGE SCALE GENOMIC DNA]</scope>
    <source>
        <strain evidence="8">JL</strain>
    </source>
</reference>
<dbReference type="InterPro" id="IPR013005">
    <property type="entry name" value="Ribosomal_uL4-like"/>
</dbReference>
<dbReference type="HAMAP" id="MF_01328_B">
    <property type="entry name" value="Ribosomal_uL4_B"/>
    <property type="match status" value="1"/>
</dbReference>
<dbReference type="InterPro" id="IPR023574">
    <property type="entry name" value="Ribosomal_uL4_dom_sf"/>
</dbReference>
<dbReference type="STRING" id="224999.GCA_001485475_00699"/>
<evidence type="ECO:0000256" key="3">
    <source>
        <dbReference type="ARBA" id="ARBA00022980"/>
    </source>
</evidence>
<keyword evidence="9" id="KW-1185">Reference proteome</keyword>
<dbReference type="GO" id="GO:0019843">
    <property type="term" value="F:rRNA binding"/>
    <property type="evidence" value="ECO:0007669"/>
    <property type="project" value="UniProtKB-UniRule"/>
</dbReference>
<evidence type="ECO:0000256" key="4">
    <source>
        <dbReference type="ARBA" id="ARBA00023274"/>
    </source>
</evidence>
<dbReference type="NCBIfam" id="TIGR03953">
    <property type="entry name" value="rplD_bact"/>
    <property type="match status" value="1"/>
</dbReference>
<feature type="compositionally biased region" description="Basic residues" evidence="7">
    <location>
        <begin position="63"/>
        <end position="77"/>
    </location>
</feature>
<evidence type="ECO:0000256" key="2">
    <source>
        <dbReference type="ARBA" id="ARBA00011838"/>
    </source>
</evidence>
<dbReference type="SUPFAM" id="SSF52166">
    <property type="entry name" value="Ribosomal protein L4"/>
    <property type="match status" value="1"/>
</dbReference>
<comment type="function">
    <text evidence="6">Forms part of the polypeptide exit tunnel.</text>
</comment>
<dbReference type="GO" id="GO:0005840">
    <property type="term" value="C:ribosome"/>
    <property type="evidence" value="ECO:0007669"/>
    <property type="project" value="UniProtKB-KW"/>
</dbReference>
<dbReference type="GO" id="GO:1990904">
    <property type="term" value="C:ribonucleoprotein complex"/>
    <property type="evidence" value="ECO:0007669"/>
    <property type="project" value="UniProtKB-KW"/>
</dbReference>
<evidence type="ECO:0000256" key="1">
    <source>
        <dbReference type="ARBA" id="ARBA00010528"/>
    </source>
</evidence>
<evidence type="ECO:0000256" key="6">
    <source>
        <dbReference type="HAMAP-Rule" id="MF_01328"/>
    </source>
</evidence>
<dbReference type="GO" id="GO:0006412">
    <property type="term" value="P:translation"/>
    <property type="evidence" value="ECO:0007669"/>
    <property type="project" value="UniProtKB-UniRule"/>
</dbReference>
<dbReference type="OrthoDB" id="9803201at2"/>
<proteinExistence type="inferred from homology"/>
<evidence type="ECO:0000313" key="9">
    <source>
        <dbReference type="Proteomes" id="UP000062160"/>
    </source>
</evidence>
<keyword evidence="4 6" id="KW-0687">Ribonucleoprotein</keyword>
<name>A0A0U9HD13_9FIRM</name>
<keyword evidence="6" id="KW-0694">RNA-binding</keyword>
<dbReference type="AlphaFoldDB" id="A0A0U9HD13"/>
<comment type="similarity">
    <text evidence="1 6">Belongs to the universal ribosomal protein uL4 family.</text>
</comment>
<dbReference type="Gene3D" id="3.40.1370.10">
    <property type="match status" value="1"/>
</dbReference>
<keyword evidence="3 6" id="KW-0689">Ribosomal protein</keyword>
<protein>
    <recommendedName>
        <fullName evidence="5 6">Large ribosomal subunit protein uL4</fullName>
    </recommendedName>
</protein>
<evidence type="ECO:0000256" key="5">
    <source>
        <dbReference type="ARBA" id="ARBA00035244"/>
    </source>
</evidence>
<dbReference type="EMBL" id="DF977000">
    <property type="protein sequence ID" value="GAQ24693.1"/>
    <property type="molecule type" value="Genomic_DNA"/>
</dbReference>
<comment type="function">
    <text evidence="6">One of the primary rRNA binding proteins, this protein initially binds near the 5'-end of the 23S rRNA. It is important during the early stages of 50S assembly. It makes multiple contacts with different domains of the 23S rRNA in the assembled 50S subunit and ribosome.</text>
</comment>
<sequence>MPKVSMFNTKGEQVGEIELSDDIFGVEVRPDIMHRAVVNYLANQRQGTSSTLTRAEVAGGGRKPWRQKGTGRARHGSIRSPLWRKGGIIFGPKPRSYKAAMPKKLKRFALKSALSAKVVDNELIVLDELSLEAPKTKEMISILKNLNADKKALIVIAGKDENVEKSARNLPTVKTTYVNTLNIYDILDYDNLIITKEAAELVEEVYAG</sequence>
<dbReference type="InterPro" id="IPR002136">
    <property type="entry name" value="Ribosomal_uL4"/>
</dbReference>
<dbReference type="Pfam" id="PF00573">
    <property type="entry name" value="Ribosomal_L4"/>
    <property type="match status" value="1"/>
</dbReference>
<organism evidence="8">
    <name type="scientific">Tepidanaerobacter syntrophicus</name>
    <dbReference type="NCBI Taxonomy" id="224999"/>
    <lineage>
        <taxon>Bacteria</taxon>
        <taxon>Bacillati</taxon>
        <taxon>Bacillota</taxon>
        <taxon>Clostridia</taxon>
        <taxon>Thermosediminibacterales</taxon>
        <taxon>Tepidanaerobacteraceae</taxon>
        <taxon>Tepidanaerobacter</taxon>
    </lineage>
</organism>
<evidence type="ECO:0000256" key="7">
    <source>
        <dbReference type="SAM" id="MobiDB-lite"/>
    </source>
</evidence>
<dbReference type="PANTHER" id="PTHR10746">
    <property type="entry name" value="50S RIBOSOMAL PROTEIN L4"/>
    <property type="match status" value="1"/>
</dbReference>
<dbReference type="RefSeq" id="WP_059031768.1">
    <property type="nucleotide sequence ID" value="NZ_BSDW01000001.1"/>
</dbReference>
<keyword evidence="6" id="KW-0699">rRNA-binding</keyword>
<gene>
    <name evidence="6" type="primary">rplD</name>
    <name evidence="8" type="ORF">TSYNT_672</name>
</gene>
<dbReference type="Proteomes" id="UP000062160">
    <property type="component" value="Unassembled WGS sequence"/>
</dbReference>
<comment type="subunit">
    <text evidence="2 6">Part of the 50S ribosomal subunit.</text>
</comment>